<keyword evidence="3" id="KW-1185">Reference proteome</keyword>
<proteinExistence type="predicted"/>
<dbReference type="EMBL" id="LJSK01000355">
    <property type="protein sequence ID" value="KPI83570.1"/>
    <property type="molecule type" value="Genomic_DNA"/>
</dbReference>
<dbReference type="Proteomes" id="UP000038009">
    <property type="component" value="Unassembled WGS sequence"/>
</dbReference>
<feature type="region of interest" description="Disordered" evidence="1">
    <location>
        <begin position="297"/>
        <end position="330"/>
    </location>
</feature>
<reference evidence="2 3" key="1">
    <citation type="journal article" date="2015" name="PLoS Pathog.">
        <title>Leptomonas seymouri: Adaptations to the Dixenous Life Cycle Analyzed by Genome Sequencing, Transcriptome Profiling and Co-infection with Leishmania donovani.</title>
        <authorList>
            <person name="Kraeva N."/>
            <person name="Butenko A."/>
            <person name="Hlavacova J."/>
            <person name="Kostygov A."/>
            <person name="Myskova J."/>
            <person name="Grybchuk D."/>
            <person name="Lestinova T."/>
            <person name="Votypka J."/>
            <person name="Volf P."/>
            <person name="Opperdoes F."/>
            <person name="Flegontov P."/>
            <person name="Lukes J."/>
            <person name="Yurchenko V."/>
        </authorList>
    </citation>
    <scope>NUCLEOTIDE SEQUENCE [LARGE SCALE GENOMIC DNA]</scope>
    <source>
        <strain evidence="2 3">ATCC 30220</strain>
    </source>
</reference>
<gene>
    <name evidence="2" type="ORF">ABL78_7393</name>
</gene>
<feature type="region of interest" description="Disordered" evidence="1">
    <location>
        <begin position="65"/>
        <end position="135"/>
    </location>
</feature>
<accession>A0A0N1PBA2</accession>
<evidence type="ECO:0000256" key="1">
    <source>
        <dbReference type="SAM" id="MobiDB-lite"/>
    </source>
</evidence>
<sequence>MENPFAGLRPEMRSEHDEIRKGIFSRALRNMQSAPLNERREWCKAIRATYTAAQAAKQKRAAATASSSAAFIPPPSSSLSSSSAVGMKRTHSEAELSALTSASSTTAAPPLTVGATSEQAQGGPSPKAAAGGDAVEVQEREAVEEGEAAVKECIAAYLRSLLDRVVGVSLENLNVPALRILCSMVGIKTEVRNKIALYSTLASFYYTECEKLGKRVSRDTIFERQVEQEAAMLRHVSQASPSSSKKNGDKKASAHASVAGQDPISPSIVRSSSSGSANKPSPAAVVVSVTSKRAEDSTTVKVKKAVSSATTAASTLAKPRQSAKTTKADEGTDVQHYLKYESIGEEFEDEPAESSSVNACYQKQKYHHDNNAYHDGQEGEVVYESRVFSRPGGSTVVSSAHMAKYTSSTDEGEWSMPMLERKVASIVQLHDPVTLAIVVRKLSQLGYHDPNAEDLVERILRRFHDRQLIYYDNGIAYLM</sequence>
<dbReference type="AlphaFoldDB" id="A0A0N1PBA2"/>
<protein>
    <submittedName>
        <fullName evidence="2">Uncharacterized protein</fullName>
    </submittedName>
</protein>
<dbReference type="OrthoDB" id="278802at2759"/>
<feature type="compositionally biased region" description="Low complexity" evidence="1">
    <location>
        <begin position="65"/>
        <end position="84"/>
    </location>
</feature>
<evidence type="ECO:0000313" key="2">
    <source>
        <dbReference type="EMBL" id="KPI83570.1"/>
    </source>
</evidence>
<evidence type="ECO:0000313" key="3">
    <source>
        <dbReference type="Proteomes" id="UP000038009"/>
    </source>
</evidence>
<feature type="compositionally biased region" description="Low complexity" evidence="1">
    <location>
        <begin position="299"/>
        <end position="318"/>
    </location>
</feature>
<dbReference type="VEuPathDB" id="TriTrypDB:Lsey_0355_0050"/>
<feature type="compositionally biased region" description="Low complexity" evidence="1">
    <location>
        <begin position="95"/>
        <end position="112"/>
    </location>
</feature>
<feature type="region of interest" description="Disordered" evidence="1">
    <location>
        <begin position="233"/>
        <end position="282"/>
    </location>
</feature>
<dbReference type="OMA" id="RRRWCKA"/>
<organism evidence="2 3">
    <name type="scientific">Leptomonas seymouri</name>
    <dbReference type="NCBI Taxonomy" id="5684"/>
    <lineage>
        <taxon>Eukaryota</taxon>
        <taxon>Discoba</taxon>
        <taxon>Euglenozoa</taxon>
        <taxon>Kinetoplastea</taxon>
        <taxon>Metakinetoplastina</taxon>
        <taxon>Trypanosomatida</taxon>
        <taxon>Trypanosomatidae</taxon>
        <taxon>Leishmaniinae</taxon>
        <taxon>Leptomonas</taxon>
    </lineage>
</organism>
<comment type="caution">
    <text evidence="2">The sequence shown here is derived from an EMBL/GenBank/DDBJ whole genome shotgun (WGS) entry which is preliminary data.</text>
</comment>
<name>A0A0N1PBA2_LEPSE</name>
<feature type="compositionally biased region" description="Low complexity" evidence="1">
    <location>
        <begin position="265"/>
        <end position="282"/>
    </location>
</feature>